<dbReference type="GeneTree" id="ENSGT00940000155472"/>
<evidence type="ECO:0000256" key="2">
    <source>
        <dbReference type="ARBA" id="ARBA00022448"/>
    </source>
</evidence>
<protein>
    <recommendedName>
        <fullName evidence="12">Ion transport domain-containing protein</fullName>
    </recommendedName>
</protein>
<dbReference type="InterPro" id="IPR005821">
    <property type="entry name" value="Ion_trans_dom"/>
</dbReference>
<organism evidence="13 14">
    <name type="scientific">Tetraodon nigroviridis</name>
    <name type="common">Spotted green pufferfish</name>
    <name type="synonym">Chelonodon nigroviridis</name>
    <dbReference type="NCBI Taxonomy" id="99883"/>
    <lineage>
        <taxon>Eukaryota</taxon>
        <taxon>Metazoa</taxon>
        <taxon>Chordata</taxon>
        <taxon>Craniata</taxon>
        <taxon>Vertebrata</taxon>
        <taxon>Euteleostomi</taxon>
        <taxon>Actinopterygii</taxon>
        <taxon>Neopterygii</taxon>
        <taxon>Teleostei</taxon>
        <taxon>Neoteleostei</taxon>
        <taxon>Acanthomorphata</taxon>
        <taxon>Eupercaria</taxon>
        <taxon>Tetraodontiformes</taxon>
        <taxon>Tetradontoidea</taxon>
        <taxon>Tetraodontidae</taxon>
        <taxon>Tetraodon</taxon>
    </lineage>
</organism>
<evidence type="ECO:0000256" key="7">
    <source>
        <dbReference type="ARBA" id="ARBA00022958"/>
    </source>
</evidence>
<keyword evidence="10" id="KW-0472">Membrane</keyword>
<evidence type="ECO:0000256" key="1">
    <source>
        <dbReference type="ARBA" id="ARBA00004141"/>
    </source>
</evidence>
<reference evidence="14" key="1">
    <citation type="journal article" date="2004" name="Nature">
        <title>Genome duplication in the teleost fish Tetraodon nigroviridis reveals the early vertebrate proto-karyotype.</title>
        <authorList>
            <person name="Jaillon O."/>
            <person name="Aury J.-M."/>
            <person name="Brunet F."/>
            <person name="Petit J.-L."/>
            <person name="Stange-Thomann N."/>
            <person name="Mauceli E."/>
            <person name="Bouneau L."/>
            <person name="Fischer C."/>
            <person name="Ozouf-Costaz C."/>
            <person name="Bernot A."/>
            <person name="Nicaud S."/>
            <person name="Jaffe D."/>
            <person name="Fisher S."/>
            <person name="Lutfalla G."/>
            <person name="Dossat C."/>
            <person name="Segurens B."/>
            <person name="Dasilva C."/>
            <person name="Salanoubat M."/>
            <person name="Levy M."/>
            <person name="Boudet N."/>
            <person name="Castellano S."/>
            <person name="Anthouard V."/>
            <person name="Jubin C."/>
            <person name="Castelli V."/>
            <person name="Katinka M."/>
            <person name="Vacherie B."/>
            <person name="Biemont C."/>
            <person name="Skalli Z."/>
            <person name="Cattolico L."/>
            <person name="Poulain J."/>
            <person name="De Berardinis V."/>
            <person name="Cruaud C."/>
            <person name="Duprat S."/>
            <person name="Brottier P."/>
            <person name="Coutanceau J.-P."/>
            <person name="Gouzy J."/>
            <person name="Parra G."/>
            <person name="Lardier G."/>
            <person name="Chapple C."/>
            <person name="McKernan K.J."/>
            <person name="McEwan P."/>
            <person name="Bosak S."/>
            <person name="Kellis M."/>
            <person name="Volff J.-N."/>
            <person name="Guigo R."/>
            <person name="Zody M.C."/>
            <person name="Mesirov J."/>
            <person name="Lindblad-Toh K."/>
            <person name="Birren B."/>
            <person name="Nusbaum C."/>
            <person name="Kahn D."/>
            <person name="Robinson-Rechavi M."/>
            <person name="Laudet V."/>
            <person name="Schachter V."/>
            <person name="Quetier F."/>
            <person name="Saurin W."/>
            <person name="Scarpelli C."/>
            <person name="Wincker P."/>
            <person name="Lander E.S."/>
            <person name="Weissenbach J."/>
            <person name="Roest Crollius H."/>
        </authorList>
    </citation>
    <scope>NUCLEOTIDE SEQUENCE [LARGE SCALE GENOMIC DNA]</scope>
</reference>
<evidence type="ECO:0000256" key="8">
    <source>
        <dbReference type="ARBA" id="ARBA00022989"/>
    </source>
</evidence>
<keyword evidence="2" id="KW-0813">Transport</keyword>
<evidence type="ECO:0000256" key="6">
    <source>
        <dbReference type="ARBA" id="ARBA00022882"/>
    </source>
</evidence>
<keyword evidence="4" id="KW-0812">Transmembrane</keyword>
<dbReference type="GO" id="GO:0045211">
    <property type="term" value="C:postsynaptic membrane"/>
    <property type="evidence" value="ECO:0007669"/>
    <property type="project" value="TreeGrafter"/>
</dbReference>
<dbReference type="PANTHER" id="PTHR11537">
    <property type="entry name" value="VOLTAGE-GATED POTASSIUM CHANNEL"/>
    <property type="match status" value="1"/>
</dbReference>
<keyword evidence="7" id="KW-0630">Potassium</keyword>
<keyword evidence="3" id="KW-0633">Potassium transport</keyword>
<keyword evidence="11" id="KW-0407">Ion channel</keyword>
<evidence type="ECO:0000313" key="13">
    <source>
        <dbReference type="Ensembl" id="ENSTNIP00000008894.1"/>
    </source>
</evidence>
<dbReference type="InterPro" id="IPR028325">
    <property type="entry name" value="VG_K_chnl"/>
</dbReference>
<accession>H3CKW5</accession>
<reference evidence="13" key="2">
    <citation type="submission" date="2025-08" db="UniProtKB">
        <authorList>
            <consortium name="Ensembl"/>
        </authorList>
    </citation>
    <scope>IDENTIFICATION</scope>
</reference>
<dbReference type="GO" id="GO:0008076">
    <property type="term" value="C:voltage-gated potassium channel complex"/>
    <property type="evidence" value="ECO:0007669"/>
    <property type="project" value="InterPro"/>
</dbReference>
<evidence type="ECO:0000313" key="14">
    <source>
        <dbReference type="Proteomes" id="UP000007303"/>
    </source>
</evidence>
<dbReference type="InParanoid" id="H3CKW5"/>
<dbReference type="GO" id="GO:0043025">
    <property type="term" value="C:neuronal cell body"/>
    <property type="evidence" value="ECO:0007669"/>
    <property type="project" value="TreeGrafter"/>
</dbReference>
<dbReference type="GO" id="GO:0001508">
    <property type="term" value="P:action potential"/>
    <property type="evidence" value="ECO:0007669"/>
    <property type="project" value="TreeGrafter"/>
</dbReference>
<evidence type="ECO:0000256" key="10">
    <source>
        <dbReference type="ARBA" id="ARBA00023136"/>
    </source>
</evidence>
<evidence type="ECO:0000256" key="9">
    <source>
        <dbReference type="ARBA" id="ARBA00023065"/>
    </source>
</evidence>
<evidence type="ECO:0000259" key="12">
    <source>
        <dbReference type="Pfam" id="PF00520"/>
    </source>
</evidence>
<dbReference type="HOGENOM" id="CLU_1524675_0_0_1"/>
<evidence type="ECO:0000256" key="11">
    <source>
        <dbReference type="ARBA" id="ARBA00023303"/>
    </source>
</evidence>
<dbReference type="Proteomes" id="UP000007303">
    <property type="component" value="Unassembled WGS sequence"/>
</dbReference>
<dbReference type="AlphaFoldDB" id="H3CKW5"/>
<keyword evidence="5" id="KW-0631">Potassium channel</keyword>
<dbReference type="STRING" id="99883.ENSTNIP00000008894"/>
<dbReference type="SUPFAM" id="SSF81324">
    <property type="entry name" value="Voltage-gated potassium channels"/>
    <property type="match status" value="1"/>
</dbReference>
<reference evidence="13" key="3">
    <citation type="submission" date="2025-09" db="UniProtKB">
        <authorList>
            <consortium name="Ensembl"/>
        </authorList>
    </citation>
    <scope>IDENTIFICATION</scope>
</reference>
<evidence type="ECO:0000256" key="5">
    <source>
        <dbReference type="ARBA" id="ARBA00022826"/>
    </source>
</evidence>
<feature type="domain" description="Ion transport" evidence="12">
    <location>
        <begin position="30"/>
        <end position="101"/>
    </location>
</feature>
<keyword evidence="8" id="KW-1133">Transmembrane helix</keyword>
<keyword evidence="9" id="KW-0406">Ion transport</keyword>
<keyword evidence="6" id="KW-0851">Voltage-gated channel</keyword>
<keyword evidence="14" id="KW-1185">Reference proteome</keyword>
<dbReference type="GO" id="GO:0005250">
    <property type="term" value="F:A-type (transient outward) potassium channel activity"/>
    <property type="evidence" value="ECO:0007669"/>
    <property type="project" value="TreeGrafter"/>
</dbReference>
<sequence length="176" mass="20114">MWRALENPHTSWRCGARIDLEPSCGDRCALAFFCLDTACVTIFTVEHLLRQLAAPSRIRSAKSVMSLMDVVATMPYYIGLVMIDSEDVSGAFVTLRVFRVFPGGYSSSLCRTAHPRLYAEELRARARLPAVLPDHGHHHVCHRHVLCREELQRHHVHEHPCGLLVHHCHHDDPRIW</sequence>
<dbReference type="Pfam" id="PF00520">
    <property type="entry name" value="Ion_trans"/>
    <property type="match status" value="1"/>
</dbReference>
<dbReference type="PRINTS" id="PR00169">
    <property type="entry name" value="KCHANNEL"/>
</dbReference>
<dbReference type="GO" id="GO:0043197">
    <property type="term" value="C:dendritic spine"/>
    <property type="evidence" value="ECO:0007669"/>
    <property type="project" value="TreeGrafter"/>
</dbReference>
<dbReference type="Gene3D" id="1.20.120.350">
    <property type="entry name" value="Voltage-gated potassium channels. Chain C"/>
    <property type="match status" value="1"/>
</dbReference>
<dbReference type="InterPro" id="IPR027359">
    <property type="entry name" value="Volt_channel_dom_sf"/>
</dbReference>
<comment type="subcellular location">
    <subcellularLocation>
        <location evidence="1">Membrane</location>
        <topology evidence="1">Multi-pass membrane protein</topology>
    </subcellularLocation>
</comment>
<proteinExistence type="predicted"/>
<name>H3CKW5_TETNG</name>
<dbReference type="PANTHER" id="PTHR11537:SF265">
    <property type="entry name" value="POTASSIUM VOLTAGE-GATED CHANNEL SUBFAMILY D MEMBER 2"/>
    <property type="match status" value="1"/>
</dbReference>
<evidence type="ECO:0000256" key="4">
    <source>
        <dbReference type="ARBA" id="ARBA00022692"/>
    </source>
</evidence>
<evidence type="ECO:0000256" key="3">
    <source>
        <dbReference type="ARBA" id="ARBA00022538"/>
    </source>
</evidence>
<dbReference type="Ensembl" id="ENSTNIT00000009065.1">
    <property type="protein sequence ID" value="ENSTNIP00000008894.1"/>
    <property type="gene ID" value="ENSTNIG00000006147.1"/>
</dbReference>